<dbReference type="STRING" id="243090.RB4286"/>
<dbReference type="InterPro" id="IPR002925">
    <property type="entry name" value="Dienelactn_hydro"/>
</dbReference>
<evidence type="ECO:0000313" key="3">
    <source>
        <dbReference type="Proteomes" id="UP000001025"/>
    </source>
</evidence>
<dbReference type="HOGENOM" id="CLU_1151118_0_0_0"/>
<dbReference type="EMBL" id="BX294140">
    <property type="protein sequence ID" value="CAD73693.1"/>
    <property type="molecule type" value="Genomic_DNA"/>
</dbReference>
<dbReference type="OrthoDB" id="271286at2"/>
<dbReference type="Proteomes" id="UP000001025">
    <property type="component" value="Chromosome"/>
</dbReference>
<feature type="domain" description="Dienelactone hydrolase" evidence="1">
    <location>
        <begin position="24"/>
        <end position="240"/>
    </location>
</feature>
<dbReference type="KEGG" id="rba:RB4286"/>
<dbReference type="EnsemblBacteria" id="CAD73693">
    <property type="protein sequence ID" value="CAD73693"/>
    <property type="gene ID" value="RB4286"/>
</dbReference>
<gene>
    <name evidence="2" type="ordered locus">RB4286</name>
</gene>
<dbReference type="Gene3D" id="3.40.50.1820">
    <property type="entry name" value="alpha/beta hydrolase"/>
    <property type="match status" value="1"/>
</dbReference>
<evidence type="ECO:0000313" key="2">
    <source>
        <dbReference type="EMBL" id="CAD73693.1"/>
    </source>
</evidence>
<evidence type="ECO:0000259" key="1">
    <source>
        <dbReference type="Pfam" id="PF01738"/>
    </source>
</evidence>
<reference evidence="2 3" key="1">
    <citation type="journal article" date="2003" name="Proc. Natl. Acad. Sci. U.S.A.">
        <title>Complete genome sequence of the marine planctomycete Pirellula sp. strain 1.</title>
        <authorList>
            <person name="Gloeckner F.O."/>
            <person name="Kube M."/>
            <person name="Bauer M."/>
            <person name="Teeling H."/>
            <person name="Lombardot T."/>
            <person name="Ludwig W."/>
            <person name="Gade D."/>
            <person name="Beck A."/>
            <person name="Borzym K."/>
            <person name="Heitmann K."/>
            <person name="Rabus R."/>
            <person name="Schlesner H."/>
            <person name="Amann R."/>
            <person name="Reinhardt R."/>
        </authorList>
    </citation>
    <scope>NUCLEOTIDE SEQUENCE [LARGE SCALE GENOMIC DNA]</scope>
    <source>
        <strain evidence="3">DSM 10527 / NCIMB 13988 / SH1</strain>
    </source>
</reference>
<protein>
    <recommendedName>
        <fullName evidence="1">Dienelactone hydrolase domain-containing protein</fullName>
    </recommendedName>
</protein>
<sequence>MIPSTFQTGTDSSRENIPWTFDEPASAYDRAVVIAYGSDGLVSPWKAEIENFAKKLAEAGILALTPDYFEVDPPTPHGSSEAAFTSILPRNEQWAQVLRDAVKAAKALPKVDDSKVGLVGLSLGGFLALQIRDSVNVLVEHYAPYRFPPNVDLGTETPLIGLGPNKNPALKAAIHHGKADALVPISLNASPIKADLIAEGATVTTTYYSGAGHGFQGTDADSATARKESLDDTIKFFADHL</sequence>
<dbReference type="RefSeq" id="WP_011119820.1">
    <property type="nucleotide sequence ID" value="NC_005027.1"/>
</dbReference>
<dbReference type="PANTHER" id="PTHR22946:SF0">
    <property type="entry name" value="DIENELACTONE HYDROLASE DOMAIN-CONTAINING PROTEIN"/>
    <property type="match status" value="1"/>
</dbReference>
<proteinExistence type="predicted"/>
<dbReference type="InterPro" id="IPR029058">
    <property type="entry name" value="AB_hydrolase_fold"/>
</dbReference>
<organism evidence="2 3">
    <name type="scientific">Rhodopirellula baltica (strain DSM 10527 / NCIMB 13988 / SH1)</name>
    <dbReference type="NCBI Taxonomy" id="243090"/>
    <lineage>
        <taxon>Bacteria</taxon>
        <taxon>Pseudomonadati</taxon>
        <taxon>Planctomycetota</taxon>
        <taxon>Planctomycetia</taxon>
        <taxon>Pirellulales</taxon>
        <taxon>Pirellulaceae</taxon>
        <taxon>Rhodopirellula</taxon>
    </lineage>
</organism>
<dbReference type="InParanoid" id="Q7USU9"/>
<dbReference type="GO" id="GO:0016787">
    <property type="term" value="F:hydrolase activity"/>
    <property type="evidence" value="ECO:0000318"/>
    <property type="project" value="GO_Central"/>
</dbReference>
<dbReference type="PATRIC" id="fig|243090.15.peg.1991"/>
<dbReference type="PANTHER" id="PTHR22946">
    <property type="entry name" value="DIENELACTONE HYDROLASE DOMAIN-CONTAINING PROTEIN-RELATED"/>
    <property type="match status" value="1"/>
</dbReference>
<dbReference type="ESTHER" id="rhoba-q7usu9">
    <property type="family name" value="Dienelactone_hydrolase"/>
</dbReference>
<dbReference type="SUPFAM" id="SSF53474">
    <property type="entry name" value="alpha/beta-Hydrolases"/>
    <property type="match status" value="1"/>
</dbReference>
<dbReference type="Pfam" id="PF01738">
    <property type="entry name" value="DLH"/>
    <property type="match status" value="1"/>
</dbReference>
<dbReference type="eggNOG" id="COG0412">
    <property type="taxonomic scope" value="Bacteria"/>
</dbReference>
<dbReference type="AlphaFoldDB" id="Q7USU9"/>
<keyword evidence="3" id="KW-1185">Reference proteome</keyword>
<dbReference type="InterPro" id="IPR050261">
    <property type="entry name" value="FrsA_esterase"/>
</dbReference>
<name>Q7USU9_RHOBA</name>
<accession>Q7USU9</accession>